<proteinExistence type="predicted"/>
<reference evidence="1" key="2">
    <citation type="submission" date="2020-07" db="EMBL/GenBank/DDBJ databases">
        <authorList>
            <person name="Yu X."/>
        </authorList>
    </citation>
    <scope>NUCLEOTIDE SEQUENCE [LARGE SCALE GENOMIC DNA]</scope>
    <source>
        <strain evidence="1">24T</strain>
    </source>
</reference>
<dbReference type="Proteomes" id="UP000510682">
    <property type="component" value="Chromosome"/>
</dbReference>
<sequence length="104" mass="11453">MFIVAFHSIARWQNHAQDPHRPVAGPFILSQYVSIIAFTKETVNDDISQLAGTGAHIAFDMRLDRGSGSIPVRRRADGRCRRTRSVLDWAGPGALNGKIAHVFG</sequence>
<protein>
    <submittedName>
        <fullName evidence="1">Uncharacterized protein</fullName>
    </submittedName>
</protein>
<dbReference type="EMBL" id="CP059165">
    <property type="protein sequence ID" value="QLL07581.1"/>
    <property type="molecule type" value="Genomic_DNA"/>
</dbReference>
<keyword evidence="2" id="KW-1185">Reference proteome</keyword>
<organism evidence="1 2">
    <name type="scientific">Mycobacterium vicinigordonae</name>
    <dbReference type="NCBI Taxonomy" id="1719132"/>
    <lineage>
        <taxon>Bacteria</taxon>
        <taxon>Bacillati</taxon>
        <taxon>Actinomycetota</taxon>
        <taxon>Actinomycetes</taxon>
        <taxon>Mycobacteriales</taxon>
        <taxon>Mycobacteriaceae</taxon>
        <taxon>Mycobacterium</taxon>
    </lineage>
</organism>
<reference evidence="1" key="1">
    <citation type="submission" date="2020-07" db="EMBL/GenBank/DDBJ databases">
        <title>Description of Mycobacterium gordonae subsp. intergordonae subsp.nov. and Mycobacterium gordonae subsp. gordonae subsp. nov.</title>
        <authorList>
            <person name="Huang H."/>
        </authorList>
    </citation>
    <scope>NUCLEOTIDE SEQUENCE [LARGE SCALE GENOMIC DNA]</scope>
    <source>
        <strain evidence="1">24T</strain>
    </source>
</reference>
<dbReference type="AlphaFoldDB" id="A0A7D6E1K9"/>
<evidence type="ECO:0000313" key="2">
    <source>
        <dbReference type="Proteomes" id="UP000510682"/>
    </source>
</evidence>
<gene>
    <name evidence="1" type="ORF">H0P51_00675</name>
</gene>
<accession>A0A7D6E1K9</accession>
<dbReference type="KEGG" id="mgor:H0P51_00675"/>
<dbReference type="RefSeq" id="WP_180916154.1">
    <property type="nucleotide sequence ID" value="NZ_CP059165.1"/>
</dbReference>
<evidence type="ECO:0000313" key="1">
    <source>
        <dbReference type="EMBL" id="QLL07581.1"/>
    </source>
</evidence>
<name>A0A7D6E1K9_9MYCO</name>